<name>A0A485JCA8_ECOLX</name>
<keyword evidence="1" id="KW-0812">Transmembrane</keyword>
<sequence length="51" mass="6095">MIYLDSFILVLIFRFTIDFYLMISCGFHILTYCLFSVSDFLMLSDDFIFGF</sequence>
<organism evidence="2 3">
    <name type="scientific">Escherichia coli</name>
    <dbReference type="NCBI Taxonomy" id="562"/>
    <lineage>
        <taxon>Bacteria</taxon>
        <taxon>Pseudomonadati</taxon>
        <taxon>Pseudomonadota</taxon>
        <taxon>Gammaproteobacteria</taxon>
        <taxon>Enterobacterales</taxon>
        <taxon>Enterobacteriaceae</taxon>
        <taxon>Escherichia</taxon>
    </lineage>
</organism>
<keyword evidence="1" id="KW-1133">Transmembrane helix</keyword>
<protein>
    <submittedName>
        <fullName evidence="2">Uncharacterized protein</fullName>
    </submittedName>
</protein>
<accession>A0A485JCA8</accession>
<gene>
    <name evidence="2" type="ORF">NCTC10974_01782</name>
</gene>
<evidence type="ECO:0000313" key="3">
    <source>
        <dbReference type="Proteomes" id="UP000358010"/>
    </source>
</evidence>
<feature type="transmembrane region" description="Helical" evidence="1">
    <location>
        <begin position="6"/>
        <end position="35"/>
    </location>
</feature>
<keyword evidence="1" id="KW-0472">Membrane</keyword>
<dbReference type="Proteomes" id="UP000358010">
    <property type="component" value="Unassembled WGS sequence"/>
</dbReference>
<dbReference type="AlphaFoldDB" id="A0A485JCA8"/>
<dbReference type="EMBL" id="CAADJZ010000001">
    <property type="protein sequence ID" value="VFT68295.1"/>
    <property type="molecule type" value="Genomic_DNA"/>
</dbReference>
<reference evidence="2 3" key="1">
    <citation type="submission" date="2019-03" db="EMBL/GenBank/DDBJ databases">
        <authorList>
            <consortium name="Pathogen Informatics"/>
        </authorList>
    </citation>
    <scope>NUCLEOTIDE SEQUENCE [LARGE SCALE GENOMIC DNA]</scope>
    <source>
        <strain evidence="2 3">NCTC10974</strain>
    </source>
</reference>
<proteinExistence type="predicted"/>
<evidence type="ECO:0000313" key="2">
    <source>
        <dbReference type="EMBL" id="VFT68295.1"/>
    </source>
</evidence>
<evidence type="ECO:0000256" key="1">
    <source>
        <dbReference type="SAM" id="Phobius"/>
    </source>
</evidence>